<feature type="compositionally biased region" description="Pro residues" evidence="1">
    <location>
        <begin position="7"/>
        <end position="18"/>
    </location>
</feature>
<dbReference type="AlphaFoldDB" id="A0A0C9VL98"/>
<dbReference type="OrthoDB" id="2745134at2759"/>
<evidence type="ECO:0000259" key="3">
    <source>
        <dbReference type="Pfam" id="PF20151"/>
    </source>
</evidence>
<evidence type="ECO:0000256" key="2">
    <source>
        <dbReference type="SAM" id="Phobius"/>
    </source>
</evidence>
<keyword evidence="5" id="KW-1185">Reference proteome</keyword>
<name>A0A0C9VL98_SPHS4</name>
<organism evidence="4 5">
    <name type="scientific">Sphaerobolus stellatus (strain SS14)</name>
    <dbReference type="NCBI Taxonomy" id="990650"/>
    <lineage>
        <taxon>Eukaryota</taxon>
        <taxon>Fungi</taxon>
        <taxon>Dikarya</taxon>
        <taxon>Basidiomycota</taxon>
        <taxon>Agaricomycotina</taxon>
        <taxon>Agaricomycetes</taxon>
        <taxon>Phallomycetidae</taxon>
        <taxon>Geastrales</taxon>
        <taxon>Sphaerobolaceae</taxon>
        <taxon>Sphaerobolus</taxon>
    </lineage>
</organism>
<dbReference type="Pfam" id="PF20151">
    <property type="entry name" value="DUF6533"/>
    <property type="match status" value="1"/>
</dbReference>
<protein>
    <recommendedName>
        <fullName evidence="3">DUF6533 domain-containing protein</fullName>
    </recommendedName>
</protein>
<dbReference type="HOGENOM" id="CLU_2062968_0_0_1"/>
<feature type="region of interest" description="Disordered" evidence="1">
    <location>
        <begin position="1"/>
        <end position="24"/>
    </location>
</feature>
<dbReference type="EMBL" id="KN837161">
    <property type="protein sequence ID" value="KIJ38326.1"/>
    <property type="molecule type" value="Genomic_DNA"/>
</dbReference>
<feature type="transmembrane region" description="Helical" evidence="2">
    <location>
        <begin position="34"/>
        <end position="53"/>
    </location>
</feature>
<keyword evidence="2" id="KW-0812">Transmembrane</keyword>
<gene>
    <name evidence="4" type="ORF">M422DRAFT_258977</name>
</gene>
<dbReference type="InterPro" id="IPR045340">
    <property type="entry name" value="DUF6533"/>
</dbReference>
<feature type="domain" description="DUF6533" evidence="3">
    <location>
        <begin position="42"/>
        <end position="86"/>
    </location>
</feature>
<proteinExistence type="predicted"/>
<feature type="transmembrane region" description="Helical" evidence="2">
    <location>
        <begin position="74"/>
        <end position="97"/>
    </location>
</feature>
<reference evidence="4 5" key="1">
    <citation type="submission" date="2014-06" db="EMBL/GenBank/DDBJ databases">
        <title>Evolutionary Origins and Diversification of the Mycorrhizal Mutualists.</title>
        <authorList>
            <consortium name="DOE Joint Genome Institute"/>
            <consortium name="Mycorrhizal Genomics Consortium"/>
            <person name="Kohler A."/>
            <person name="Kuo A."/>
            <person name="Nagy L.G."/>
            <person name="Floudas D."/>
            <person name="Copeland A."/>
            <person name="Barry K.W."/>
            <person name="Cichocki N."/>
            <person name="Veneault-Fourrey C."/>
            <person name="LaButti K."/>
            <person name="Lindquist E.A."/>
            <person name="Lipzen A."/>
            <person name="Lundell T."/>
            <person name="Morin E."/>
            <person name="Murat C."/>
            <person name="Riley R."/>
            <person name="Ohm R."/>
            <person name="Sun H."/>
            <person name="Tunlid A."/>
            <person name="Henrissat B."/>
            <person name="Grigoriev I.V."/>
            <person name="Hibbett D.S."/>
            <person name="Martin F."/>
        </authorList>
    </citation>
    <scope>NUCLEOTIDE SEQUENCE [LARGE SCALE GENOMIC DNA]</scope>
    <source>
        <strain evidence="4 5">SS14</strain>
    </source>
</reference>
<sequence>MLEVSHGPPPAQASPPMPASATTSPTPEILASNILYLHATLYLTLAPIIAMIYDHSLTFDQEVRRIWRRPLSGASLLFLMVRYLSLSFGVLGLVWFLSPITNTVRKPFNILTIELFPDT</sequence>
<dbReference type="Proteomes" id="UP000054279">
    <property type="component" value="Unassembled WGS sequence"/>
</dbReference>
<evidence type="ECO:0000256" key="1">
    <source>
        <dbReference type="SAM" id="MobiDB-lite"/>
    </source>
</evidence>
<keyword evidence="2" id="KW-1133">Transmembrane helix</keyword>
<evidence type="ECO:0000313" key="5">
    <source>
        <dbReference type="Proteomes" id="UP000054279"/>
    </source>
</evidence>
<evidence type="ECO:0000313" key="4">
    <source>
        <dbReference type="EMBL" id="KIJ38326.1"/>
    </source>
</evidence>
<keyword evidence="2" id="KW-0472">Membrane</keyword>
<accession>A0A0C9VL98</accession>